<dbReference type="RefSeq" id="WP_137266968.1">
    <property type="nucleotide sequence ID" value="NZ_SZUA01000002.1"/>
</dbReference>
<feature type="transmembrane region" description="Helical" evidence="1">
    <location>
        <begin position="117"/>
        <end position="137"/>
    </location>
</feature>
<gene>
    <name evidence="2" type="ORF">FCE95_10505</name>
</gene>
<reference evidence="2 3" key="1">
    <citation type="submission" date="2019-04" db="EMBL/GenBank/DDBJ databases">
        <title>Reference strain of H23.</title>
        <authorList>
            <person name="Luo X."/>
        </authorList>
    </citation>
    <scope>NUCLEOTIDE SEQUENCE [LARGE SCALE GENOMIC DNA]</scope>
    <source>
        <strain evidence="2 3">H23</strain>
    </source>
</reference>
<keyword evidence="3" id="KW-1185">Reference proteome</keyword>
<evidence type="ECO:0000256" key="1">
    <source>
        <dbReference type="SAM" id="Phobius"/>
    </source>
</evidence>
<proteinExistence type="predicted"/>
<protein>
    <submittedName>
        <fullName evidence="2">Uncharacterized protein</fullName>
    </submittedName>
</protein>
<dbReference type="EMBL" id="SZUA01000002">
    <property type="protein sequence ID" value="TKR30538.1"/>
    <property type="molecule type" value="Genomic_DNA"/>
</dbReference>
<comment type="caution">
    <text evidence="2">The sequence shown here is derived from an EMBL/GenBank/DDBJ whole genome shotgun (WGS) entry which is preliminary data.</text>
</comment>
<keyword evidence="1" id="KW-0472">Membrane</keyword>
<sequence length="150" mass="16336">MNAPDNDKLDQALADEREWLAQEQAMRDERIGASAAGASAPEAQYRIVARALREPPAASLPPDFARQVARMAESRAEAGIQIEPLVLRALGAVLGVSGVAALAYYGREAAAGVDPRMLQWSLAIGACAAMTWSLDWARRWMHRDEPMRHA</sequence>
<keyword evidence="1" id="KW-0812">Transmembrane</keyword>
<evidence type="ECO:0000313" key="2">
    <source>
        <dbReference type="EMBL" id="TKR30538.1"/>
    </source>
</evidence>
<dbReference type="OrthoDB" id="6024775at2"/>
<keyword evidence="1" id="KW-1133">Transmembrane helix</keyword>
<accession>A0A4U5JQ35</accession>
<name>A0A4U5JQ35_9GAMM</name>
<feature type="transmembrane region" description="Helical" evidence="1">
    <location>
        <begin position="85"/>
        <end position="105"/>
    </location>
</feature>
<evidence type="ECO:0000313" key="3">
    <source>
        <dbReference type="Proteomes" id="UP000308707"/>
    </source>
</evidence>
<organism evidence="2 3">
    <name type="scientific">Luteimonas gilva</name>
    <dbReference type="NCBI Taxonomy" id="2572684"/>
    <lineage>
        <taxon>Bacteria</taxon>
        <taxon>Pseudomonadati</taxon>
        <taxon>Pseudomonadota</taxon>
        <taxon>Gammaproteobacteria</taxon>
        <taxon>Lysobacterales</taxon>
        <taxon>Lysobacteraceae</taxon>
        <taxon>Luteimonas</taxon>
    </lineage>
</organism>
<dbReference type="AlphaFoldDB" id="A0A4U5JQ35"/>
<dbReference type="Proteomes" id="UP000308707">
    <property type="component" value="Unassembled WGS sequence"/>
</dbReference>